<comment type="subcellular location">
    <subcellularLocation>
        <location evidence="1">Cell outer membrane</location>
    </subcellularLocation>
</comment>
<feature type="domain" description="SusD-like N-terminal" evidence="7">
    <location>
        <begin position="26"/>
        <end position="208"/>
    </location>
</feature>
<dbReference type="Pfam" id="PF14322">
    <property type="entry name" value="SusD-like_3"/>
    <property type="match status" value="1"/>
</dbReference>
<proteinExistence type="inferred from homology"/>
<evidence type="ECO:0000256" key="3">
    <source>
        <dbReference type="ARBA" id="ARBA00022729"/>
    </source>
</evidence>
<evidence type="ECO:0000256" key="4">
    <source>
        <dbReference type="ARBA" id="ARBA00023136"/>
    </source>
</evidence>
<dbReference type="EMBL" id="VTAV01000018">
    <property type="protein sequence ID" value="TYR32629.1"/>
    <property type="molecule type" value="Genomic_DNA"/>
</dbReference>
<comment type="caution">
    <text evidence="8">The sequence shown here is derived from an EMBL/GenBank/DDBJ whole genome shotgun (WGS) entry which is preliminary data.</text>
</comment>
<dbReference type="PROSITE" id="PS51257">
    <property type="entry name" value="PROKAR_LIPOPROTEIN"/>
    <property type="match status" value="1"/>
</dbReference>
<name>A0A5D4GXP0_9SPHI</name>
<evidence type="ECO:0000256" key="5">
    <source>
        <dbReference type="ARBA" id="ARBA00023237"/>
    </source>
</evidence>
<evidence type="ECO:0000256" key="2">
    <source>
        <dbReference type="ARBA" id="ARBA00006275"/>
    </source>
</evidence>
<evidence type="ECO:0000259" key="7">
    <source>
        <dbReference type="Pfam" id="PF14322"/>
    </source>
</evidence>
<dbReference type="SUPFAM" id="SSF48452">
    <property type="entry name" value="TPR-like"/>
    <property type="match status" value="1"/>
</dbReference>
<organism evidence="8 9">
    <name type="scientific">Sphingobacterium phlebotomi</name>
    <dbReference type="NCBI Taxonomy" id="2605433"/>
    <lineage>
        <taxon>Bacteria</taxon>
        <taxon>Pseudomonadati</taxon>
        <taxon>Bacteroidota</taxon>
        <taxon>Sphingobacteriia</taxon>
        <taxon>Sphingobacteriales</taxon>
        <taxon>Sphingobacteriaceae</taxon>
        <taxon>Sphingobacterium</taxon>
    </lineage>
</organism>
<keyword evidence="4" id="KW-0472">Membrane</keyword>
<gene>
    <name evidence="8" type="ORF">FXV77_18655</name>
</gene>
<dbReference type="InterPro" id="IPR012944">
    <property type="entry name" value="SusD_RagB_dom"/>
</dbReference>
<keyword evidence="9" id="KW-1185">Reference proteome</keyword>
<sequence length="584" mass="66316">MKHYKLIALSILVSLVIFQSCNKNILDKYPLSEVSPQNFFNTENDLLLYTNSFYTVTSGHNLFTGDIASDNVEQNSVNQLLAGNLQVPETASQAGWTWSELRNINVFLQNYHRASIDESIKNYYAGVARFFRAWFYFEKMKRFGNVPWYSLPLETNSPELYKGRDSRVLITDSIIADLDFAIEHLNDTKNASRVNKWAALALKSRVCLFEGTFRKYHTYLSLEGTYSGLLEQAAEAAEAVMDGNQYKLYSTNNPQSDYLDLFSADQAKTDEVILAEIYDTELMKFHAANNIFNVATTGGGVGLTKDLVDSYLMVDGRPFSAVPGSAEFTFYEETRNRDPRLAQTMRTPGYRRIGGSQTLLPDFSAAPTGYQVIKFVSGVDQDAYNTNSNDVPLFRYAEVLLNYAEAKAELDDFTQADADRSINLIRKRAGLPNFTVANVQTDPLLRIQYPGITDDKLLEVRRERRVELVMEGFRYYDILRWKRGKKFEEVFRGMYFPSKGEHDLDGNGTIDFAVVDALPNPQVPGVQYFVLGTRKLLGGDRGNILVAPNVEKTFTEPKNYLYPLPRQEMVLNEALKPQNEGWDD</sequence>
<reference evidence="8 9" key="1">
    <citation type="submission" date="2019-08" db="EMBL/GenBank/DDBJ databases">
        <title>Phlebobacter frassis gen. nov. sp. nov., a new member of family Sphingobacteriaceae isolated from sand fly rearing media.</title>
        <authorList>
            <person name="Kakumanu M.L."/>
            <person name="Marayati B.F."/>
            <person name="Wada-Katsumata A."/>
            <person name="Wasserberg G."/>
            <person name="Schal C."/>
            <person name="Apperson C.S."/>
            <person name="Ponnusamy L."/>
        </authorList>
    </citation>
    <scope>NUCLEOTIDE SEQUENCE [LARGE SCALE GENOMIC DNA]</scope>
    <source>
        <strain evidence="8 9">SSI9</strain>
    </source>
</reference>
<dbReference type="GO" id="GO:0009279">
    <property type="term" value="C:cell outer membrane"/>
    <property type="evidence" value="ECO:0007669"/>
    <property type="project" value="UniProtKB-SubCell"/>
</dbReference>
<evidence type="ECO:0000313" key="8">
    <source>
        <dbReference type="EMBL" id="TYR32629.1"/>
    </source>
</evidence>
<dbReference type="InterPro" id="IPR011990">
    <property type="entry name" value="TPR-like_helical_dom_sf"/>
</dbReference>
<feature type="domain" description="RagB/SusD" evidence="6">
    <location>
        <begin position="296"/>
        <end position="582"/>
    </location>
</feature>
<dbReference type="AlphaFoldDB" id="A0A5D4GXP0"/>
<dbReference type="Pfam" id="PF07980">
    <property type="entry name" value="SusD_RagB"/>
    <property type="match status" value="1"/>
</dbReference>
<evidence type="ECO:0000256" key="1">
    <source>
        <dbReference type="ARBA" id="ARBA00004442"/>
    </source>
</evidence>
<dbReference type="Gene3D" id="1.25.40.390">
    <property type="match status" value="1"/>
</dbReference>
<dbReference type="Proteomes" id="UP000322362">
    <property type="component" value="Unassembled WGS sequence"/>
</dbReference>
<evidence type="ECO:0000313" key="9">
    <source>
        <dbReference type="Proteomes" id="UP000322362"/>
    </source>
</evidence>
<comment type="similarity">
    <text evidence="2">Belongs to the SusD family.</text>
</comment>
<accession>A0A5D4GXP0</accession>
<keyword evidence="3" id="KW-0732">Signal</keyword>
<protein>
    <submittedName>
        <fullName evidence="8">RagB/SusD family nutrient uptake outer membrane protein</fullName>
    </submittedName>
</protein>
<dbReference type="InterPro" id="IPR033985">
    <property type="entry name" value="SusD-like_N"/>
</dbReference>
<dbReference type="RefSeq" id="WP_148920757.1">
    <property type="nucleotide sequence ID" value="NZ_VTAV01000018.1"/>
</dbReference>
<keyword evidence="5" id="KW-0998">Cell outer membrane</keyword>
<evidence type="ECO:0000259" key="6">
    <source>
        <dbReference type="Pfam" id="PF07980"/>
    </source>
</evidence>